<accession>A0ABD5FPI1</accession>
<dbReference type="Proteomes" id="UP001253851">
    <property type="component" value="Unassembled WGS sequence"/>
</dbReference>
<evidence type="ECO:0000256" key="1">
    <source>
        <dbReference type="SAM" id="Phobius"/>
    </source>
</evidence>
<evidence type="ECO:0000313" key="3">
    <source>
        <dbReference type="EMBL" id="MDT2984197.1"/>
    </source>
</evidence>
<keyword evidence="1" id="KW-0472">Membrane</keyword>
<gene>
    <name evidence="3" type="ORF">P7I34_16185</name>
</gene>
<dbReference type="EMBL" id="JARQDZ010000015">
    <property type="protein sequence ID" value="MDT2984197.1"/>
    <property type="molecule type" value="Genomic_DNA"/>
</dbReference>
<proteinExistence type="predicted"/>
<evidence type="ECO:0000313" key="4">
    <source>
        <dbReference type="Proteomes" id="UP001253851"/>
    </source>
</evidence>
<feature type="domain" description="Oligopeptide transport permease C-like N-terminal" evidence="2">
    <location>
        <begin position="23"/>
        <end position="72"/>
    </location>
</feature>
<name>A0ABD5FPI1_ENTCA</name>
<reference evidence="3 4" key="1">
    <citation type="submission" date="2023-03" db="EMBL/GenBank/DDBJ databases">
        <authorList>
            <person name="Shen W."/>
            <person name="Cai J."/>
        </authorList>
    </citation>
    <scope>NUCLEOTIDE SEQUENCE [LARGE SCALE GENOMIC DNA]</scope>
    <source>
        <strain evidence="3 4">B516</strain>
    </source>
</reference>
<keyword evidence="1" id="KW-0812">Transmembrane</keyword>
<keyword evidence="1" id="KW-1133">Transmembrane helix</keyword>
<dbReference type="InterPro" id="IPR025966">
    <property type="entry name" value="OppC_N"/>
</dbReference>
<dbReference type="GO" id="GO:0005886">
    <property type="term" value="C:plasma membrane"/>
    <property type="evidence" value="ECO:0007669"/>
    <property type="project" value="UniProtKB-SubCell"/>
</dbReference>
<dbReference type="AlphaFoldDB" id="A0ABD5FPI1"/>
<feature type="transmembrane region" description="Helical" evidence="1">
    <location>
        <begin position="35"/>
        <end position="56"/>
    </location>
</feature>
<evidence type="ECO:0000259" key="2">
    <source>
        <dbReference type="Pfam" id="PF12911"/>
    </source>
</evidence>
<protein>
    <recommendedName>
        <fullName evidence="2">Oligopeptide transport permease C-like N-terminal domain-containing protein</fullName>
    </recommendedName>
</protein>
<comment type="caution">
    <text evidence="3">The sequence shown here is derived from an EMBL/GenBank/DDBJ whole genome shotgun (WGS) entry which is preliminary data.</text>
</comment>
<organism evidence="3 4">
    <name type="scientific">Enterococcus casseliflavus</name>
    <name type="common">Enterococcus flavescens</name>
    <dbReference type="NCBI Taxonomy" id="37734"/>
    <lineage>
        <taxon>Bacteria</taxon>
        <taxon>Bacillati</taxon>
        <taxon>Bacillota</taxon>
        <taxon>Bacilli</taxon>
        <taxon>Lactobacillales</taxon>
        <taxon>Enterococcaceae</taxon>
        <taxon>Enterococcus</taxon>
    </lineage>
</organism>
<dbReference type="RefSeq" id="WP_311957782.1">
    <property type="nucleotide sequence ID" value="NZ_JARQDZ010000015.1"/>
</dbReference>
<sequence length="82" mass="9220">MFSRKKAIAKTQALAGVPEGSKQEIWLSLKANRRAMFGLLFITLLTITAIFADFIAPYGMREQNLANALQFPSRSHWFGTDD</sequence>
<dbReference type="Pfam" id="PF12911">
    <property type="entry name" value="OppC_N"/>
    <property type="match status" value="1"/>
</dbReference>